<feature type="transmembrane region" description="Helical" evidence="1">
    <location>
        <begin position="572"/>
        <end position="589"/>
    </location>
</feature>
<accession>H0EXG9</accession>
<feature type="transmembrane region" description="Helical" evidence="1">
    <location>
        <begin position="544"/>
        <end position="566"/>
    </location>
</feature>
<evidence type="ECO:0000313" key="3">
    <source>
        <dbReference type="Proteomes" id="UP000005446"/>
    </source>
</evidence>
<feature type="transmembrane region" description="Helical" evidence="1">
    <location>
        <begin position="452"/>
        <end position="473"/>
    </location>
</feature>
<evidence type="ECO:0000256" key="1">
    <source>
        <dbReference type="SAM" id="Phobius"/>
    </source>
</evidence>
<keyword evidence="1" id="KW-0472">Membrane</keyword>
<feature type="transmembrane region" description="Helical" evidence="1">
    <location>
        <begin position="289"/>
        <end position="307"/>
    </location>
</feature>
<organism evidence="2 3">
    <name type="scientific">Glarea lozoyensis (strain ATCC 74030 / MF5533)</name>
    <dbReference type="NCBI Taxonomy" id="1104152"/>
    <lineage>
        <taxon>Eukaryota</taxon>
        <taxon>Fungi</taxon>
        <taxon>Dikarya</taxon>
        <taxon>Ascomycota</taxon>
        <taxon>Pezizomycotina</taxon>
        <taxon>Leotiomycetes</taxon>
        <taxon>Helotiales</taxon>
        <taxon>Helotiaceae</taxon>
        <taxon>Glarea</taxon>
    </lineage>
</organism>
<dbReference type="AlphaFoldDB" id="H0EXG9"/>
<proteinExistence type="predicted"/>
<keyword evidence="1" id="KW-0812">Transmembrane</keyword>
<gene>
    <name evidence="2" type="ORF">M7I_7505</name>
</gene>
<keyword evidence="1" id="KW-1133">Transmembrane helix</keyword>
<keyword evidence="3" id="KW-1185">Reference proteome</keyword>
<feature type="transmembrane region" description="Helical" evidence="1">
    <location>
        <begin position="485"/>
        <end position="504"/>
    </location>
</feature>
<dbReference type="Proteomes" id="UP000005446">
    <property type="component" value="Unassembled WGS sequence"/>
</dbReference>
<evidence type="ECO:0000313" key="2">
    <source>
        <dbReference type="EMBL" id="EHK96797.1"/>
    </source>
</evidence>
<dbReference type="OrthoDB" id="2582433at2759"/>
<protein>
    <submittedName>
        <fullName evidence="2">Uncharacterized protein</fullName>
    </submittedName>
</protein>
<dbReference type="EMBL" id="AGUE01000223">
    <property type="protein sequence ID" value="EHK96797.1"/>
    <property type="molecule type" value="Genomic_DNA"/>
</dbReference>
<comment type="caution">
    <text evidence="2">The sequence shown here is derived from an EMBL/GenBank/DDBJ whole genome shotgun (WGS) entry which is preliminary data.</text>
</comment>
<reference evidence="2 3" key="1">
    <citation type="journal article" date="2012" name="Eukaryot. Cell">
        <title>Genome sequence of the fungus Glarea lozoyensis: the first genome sequence of a species from the Helotiaceae family.</title>
        <authorList>
            <person name="Youssar L."/>
            <person name="Gruening B.A."/>
            <person name="Erxleben A."/>
            <person name="Guenther S."/>
            <person name="Huettel W."/>
        </authorList>
    </citation>
    <scope>NUCLEOTIDE SEQUENCE [LARGE SCALE GENOMIC DNA]</scope>
    <source>
        <strain evidence="3">ATCC 74030 / MF5533</strain>
    </source>
</reference>
<dbReference type="HOGENOM" id="CLU_431513_0_0_1"/>
<sequence length="634" mass="71874">MMWLKEDATIKAHEIWRTNDRSEELHAFGEALRGLCETEKLWASTPVESLAVKELLALLAATNGGEDDGIKIYVGLDSGFKTTGTARFCQFWGLYDYDISTGVINIYISGKTKDRAGSILHTFMSSRECSRAQCFMAEIALAEYSNCLVGDWMLSARLQRDIELLTPTEAILFMQRLAVSDVQEFPLLAARIRACCEYQLLEVPSIQQLRSLNATTYLEGKITAEKLVLSRLNWYTENGVYRPNTAAAVSLFNEIEIRVSQILMGRESEIIARLELVLQTILKQKEIDAITLTIFVISLLLGARTVMSQWSTWYLNIPCITDVDVANWYQKTYGLDNSTSEKLSTGIDISTTPIPRQALLREVLKEKNRRPWQKATADKQVQELAQGYEATIFMMDWYCKYSRAKMTYAYSPTWNLQCKAAVCTLQDMQKGVKLHNAFVHWRNAGDELWGGVLYFVIALLDKWVALLSGGSIVGLSDASSEKFRLAVGFGLAYYLIGAVSLDGVSQPLWQLAQKNLDQGITSLEFLRQAAINDASAKRVLYWKYFLRFFFMHVWGLAFSSALMWTFDNSRDGTIMYMAYVGAYMGLLWYQYNRIFTGPLAFKEPLVAVAVGLTNRYVLYQKNCDIDLIPLPIQE</sequence>
<dbReference type="InParanoid" id="H0EXG9"/>
<name>H0EXG9_GLAL7</name>